<organism evidence="3 4">
    <name type="scientific">Spirosoma utsteinense</name>
    <dbReference type="NCBI Taxonomy" id="2585773"/>
    <lineage>
        <taxon>Bacteria</taxon>
        <taxon>Pseudomonadati</taxon>
        <taxon>Bacteroidota</taxon>
        <taxon>Cytophagia</taxon>
        <taxon>Cytophagales</taxon>
        <taxon>Cytophagaceae</taxon>
        <taxon>Spirosoma</taxon>
    </lineage>
</organism>
<name>A0ABR6W357_9BACT</name>
<dbReference type="InterPro" id="IPR038765">
    <property type="entry name" value="Papain-like_cys_pep_sf"/>
</dbReference>
<feature type="region of interest" description="Disordered" evidence="1">
    <location>
        <begin position="261"/>
        <end position="292"/>
    </location>
</feature>
<dbReference type="SMART" id="SM00460">
    <property type="entry name" value="TGc"/>
    <property type="match status" value="1"/>
</dbReference>
<dbReference type="Proteomes" id="UP000700732">
    <property type="component" value="Unassembled WGS sequence"/>
</dbReference>
<evidence type="ECO:0000259" key="2">
    <source>
        <dbReference type="SMART" id="SM00460"/>
    </source>
</evidence>
<proteinExistence type="predicted"/>
<evidence type="ECO:0000313" key="3">
    <source>
        <dbReference type="EMBL" id="MBC3790180.1"/>
    </source>
</evidence>
<dbReference type="Pfam" id="PF01841">
    <property type="entry name" value="Transglut_core"/>
    <property type="match status" value="1"/>
</dbReference>
<dbReference type="RefSeq" id="WP_186736010.1">
    <property type="nucleotide sequence ID" value="NZ_VFIA01000003.1"/>
</dbReference>
<dbReference type="InterPro" id="IPR002931">
    <property type="entry name" value="Transglutaminase-like"/>
</dbReference>
<gene>
    <name evidence="3" type="ORF">FH603_665</name>
</gene>
<protein>
    <submittedName>
        <fullName evidence="3">Transglutaminase-like putative cysteine protease</fullName>
    </submittedName>
</protein>
<dbReference type="Gene3D" id="3.10.620.30">
    <property type="match status" value="1"/>
</dbReference>
<dbReference type="Pfam" id="PF08379">
    <property type="entry name" value="Bact_transglu_N"/>
    <property type="match status" value="1"/>
</dbReference>
<dbReference type="InterPro" id="IPR013589">
    <property type="entry name" value="Bac_transglu_N"/>
</dbReference>
<dbReference type="EMBL" id="VFIA01000003">
    <property type="protein sequence ID" value="MBC3790180.1"/>
    <property type="molecule type" value="Genomic_DNA"/>
</dbReference>
<comment type="caution">
    <text evidence="3">The sequence shown here is derived from an EMBL/GenBank/DDBJ whole genome shotgun (WGS) entry which is preliminary data.</text>
</comment>
<accession>A0ABR6W357</accession>
<dbReference type="Gene3D" id="2.60.40.2250">
    <property type="match status" value="1"/>
</dbReference>
<sequence>MHLNAGCELLFEAQGPTPLILMLRPRSGAGQWIIREEYQITPAVNVTEFTDMYGNLCQRVVAPEGPFSIHFSATVQTADFIDVSPGAPYTPVEDLPDDVLHYTLPSRYCQSDQLGNLAAQITENTEPGYNQAEAIRKWINENVRYEYGTSDASTSAVETADKRVGVCRDFTHLGISLCRALNIPARMVVGYLYQLNPMDLHAWFEAYVDGRWFTFDATQQQARGNRITVAYGRDAADVAFTTQFGPMTLNEMKVWVDTVGPDEGENAMTDAEKNSEDVPTLVNSIGSNDQTE</sequence>
<dbReference type="SUPFAM" id="SSF54001">
    <property type="entry name" value="Cysteine proteinases"/>
    <property type="match status" value="1"/>
</dbReference>
<dbReference type="PANTHER" id="PTHR33490:SF12">
    <property type="entry name" value="BLL5557 PROTEIN"/>
    <property type="match status" value="1"/>
</dbReference>
<evidence type="ECO:0000313" key="4">
    <source>
        <dbReference type="Proteomes" id="UP000700732"/>
    </source>
</evidence>
<dbReference type="PANTHER" id="PTHR33490">
    <property type="entry name" value="BLR5614 PROTEIN-RELATED"/>
    <property type="match status" value="1"/>
</dbReference>
<evidence type="ECO:0000256" key="1">
    <source>
        <dbReference type="SAM" id="MobiDB-lite"/>
    </source>
</evidence>
<keyword evidence="4" id="KW-1185">Reference proteome</keyword>
<reference evidence="3 4" key="1">
    <citation type="submission" date="2019-06" db="EMBL/GenBank/DDBJ databases">
        <title>Spirosoma utsteinense sp. nov. isolated from Antarctic ice-free soils.</title>
        <authorList>
            <person name="Tahon G."/>
        </authorList>
    </citation>
    <scope>NUCLEOTIDE SEQUENCE [LARGE SCALE GENOMIC DNA]</scope>
    <source>
        <strain evidence="3 4">LMG 31447</strain>
    </source>
</reference>
<feature type="domain" description="Transglutaminase-like" evidence="2">
    <location>
        <begin position="159"/>
        <end position="219"/>
    </location>
</feature>
<feature type="compositionally biased region" description="Polar residues" evidence="1">
    <location>
        <begin position="281"/>
        <end position="292"/>
    </location>
</feature>